<dbReference type="RefSeq" id="WP_039207085.1">
    <property type="nucleotide sequence ID" value="NZ_JSCE01000095.1"/>
</dbReference>
<proteinExistence type="predicted"/>
<dbReference type="AlphaFoldDB" id="A0A0B2JVP3"/>
<keyword evidence="1" id="KW-0812">Transmembrane</keyword>
<comment type="caution">
    <text evidence="3">The sequence shown here is derived from an EMBL/GenBank/DDBJ whole genome shotgun (WGS) entry which is preliminary data.</text>
</comment>
<dbReference type="InterPro" id="IPR036237">
    <property type="entry name" value="Xyl_isomerase-like_sf"/>
</dbReference>
<dbReference type="Proteomes" id="UP000030993">
    <property type="component" value="Unassembled WGS sequence"/>
</dbReference>
<name>A0A0B2JVP3_9FIRM</name>
<evidence type="ECO:0000256" key="1">
    <source>
        <dbReference type="SAM" id="Phobius"/>
    </source>
</evidence>
<dbReference type="InterPro" id="IPR013022">
    <property type="entry name" value="Xyl_isomerase-like_TIM-brl"/>
</dbReference>
<dbReference type="InterPro" id="IPR029063">
    <property type="entry name" value="SAM-dependent_MTases_sf"/>
</dbReference>
<gene>
    <name evidence="3" type="ORF">NZ47_04930</name>
</gene>
<dbReference type="Gene3D" id="3.40.50.720">
    <property type="entry name" value="NAD(P)-binding Rossmann-like Domain"/>
    <property type="match status" value="1"/>
</dbReference>
<keyword evidence="1" id="KW-1133">Transmembrane helix</keyword>
<feature type="domain" description="Xylose isomerase-like TIM barrel" evidence="2">
    <location>
        <begin position="47"/>
        <end position="264"/>
    </location>
</feature>
<evidence type="ECO:0000259" key="2">
    <source>
        <dbReference type="Pfam" id="PF01261"/>
    </source>
</evidence>
<dbReference type="SUPFAM" id="SSF53335">
    <property type="entry name" value="S-adenosyl-L-methionine-dependent methyltransferases"/>
    <property type="match status" value="1"/>
</dbReference>
<dbReference type="SUPFAM" id="SSF51658">
    <property type="entry name" value="Xylose isomerase-like"/>
    <property type="match status" value="1"/>
</dbReference>
<evidence type="ECO:0000313" key="4">
    <source>
        <dbReference type="Proteomes" id="UP000030993"/>
    </source>
</evidence>
<protein>
    <recommendedName>
        <fullName evidence="2">Xylose isomerase-like TIM barrel domain-containing protein</fullName>
    </recommendedName>
</protein>
<organism evidence="3 4">
    <name type="scientific">Anaerovibrio lipolyticus</name>
    <dbReference type="NCBI Taxonomy" id="82374"/>
    <lineage>
        <taxon>Bacteria</taxon>
        <taxon>Bacillati</taxon>
        <taxon>Bacillota</taxon>
        <taxon>Negativicutes</taxon>
        <taxon>Selenomonadales</taxon>
        <taxon>Selenomonadaceae</taxon>
        <taxon>Anaerovibrio</taxon>
    </lineage>
</organism>
<dbReference type="Pfam" id="PF01261">
    <property type="entry name" value="AP_endonuc_2"/>
    <property type="match status" value="1"/>
</dbReference>
<feature type="transmembrane region" description="Helical" evidence="1">
    <location>
        <begin position="262"/>
        <end position="281"/>
    </location>
</feature>
<reference evidence="3 4" key="1">
    <citation type="journal article" date="2013" name="PLoS ONE">
        <title>Identification and characterization of three novel lipases belonging to families II and V from Anaerovibrio lipolyticus 5ST.</title>
        <authorList>
            <person name="Prive F."/>
            <person name="Kaderbhai N.N."/>
            <person name="Girdwood S."/>
            <person name="Worgan H.J."/>
            <person name="Pinloche E."/>
            <person name="Scollan N.D."/>
            <person name="Huws S.A."/>
            <person name="Newbold C.J."/>
        </authorList>
    </citation>
    <scope>NUCLEOTIDE SEQUENCE [LARGE SCALE GENOMIC DNA]</scope>
    <source>
        <strain evidence="3 4">5S</strain>
    </source>
</reference>
<keyword evidence="4" id="KW-1185">Reference proteome</keyword>
<dbReference type="Gene3D" id="3.20.20.150">
    <property type="entry name" value="Divalent-metal-dependent TIM barrel enzymes"/>
    <property type="match status" value="1"/>
</dbReference>
<evidence type="ECO:0000313" key="3">
    <source>
        <dbReference type="EMBL" id="KHM52420.1"/>
    </source>
</evidence>
<dbReference type="EMBL" id="JSCE01000095">
    <property type="protein sequence ID" value="KHM52420.1"/>
    <property type="molecule type" value="Genomic_DNA"/>
</dbReference>
<keyword evidence="1" id="KW-0472">Membrane</keyword>
<accession>A0A0B2JVP3</accession>
<dbReference type="STRING" id="82374.NZ47_04930"/>
<sequence length="414" mass="47039">MDVVCSSSGLVSIKRPRGALTKIRQVGFEEFVLDFNSFTGGIASKKNREDTLAHWREHLQKYIAEINVQGFRKRIAIAPHFVKKQEIPHMESLKTELVKECIKYAGEYGYEYIVVSPFEGNSLEEVMSINTDFYLSLVEHAKEAGVMILLVNALRDLNGHPLRGFCSEPAQAVAFVDKLNDAAGAEVFGFCLDIGVCNMVGQNMFHVVTALGERLKSLYLYDNDGVHNNRLMPFFAANGAGSQLDWLNLIRGLRGVRFDGPAILFFSTTLMALSPSLRYIFLDFAHKMAKYLEWQVDMEAVLDKYSSRVLFGAGNMCRAYMKCYGEKYPPLYTCDNNSNVWGNEFCGLTIHNPEDLKSLPEECAVFICNTYYDEIEQQLRDMGIKNPIERFNDEFMPSFHFTRLESDAWKGQVK</sequence>